<dbReference type="EMBL" id="CP120682">
    <property type="protein sequence ID" value="WKN39607.1"/>
    <property type="molecule type" value="Genomic_DNA"/>
</dbReference>
<sequence length="210" mass="23649">MHRLPTTLTSIIITALFLVRCDHQVQYRKIPFAVQEYFAVLPDWQKPKKVQVDQLHRWVYWLNENGEIRAVSADGTHHKLINRGIGAQLGITYIDDFTIDSQGNAIYFTDLMDVASGFSALKKSDLQGNSIEILETFPTETPYAVCWDTTMQQLYYLTKSEGSSVYNLQLLGESGPLATSSHKVKDITVLLNELSHDTAITQVLAGRSAR</sequence>
<dbReference type="InterPro" id="IPR011042">
    <property type="entry name" value="6-blade_b-propeller_TolB-like"/>
</dbReference>
<organism evidence="1">
    <name type="scientific">Roseihalotalea indica</name>
    <dbReference type="NCBI Taxonomy" id="2867963"/>
    <lineage>
        <taxon>Bacteria</taxon>
        <taxon>Pseudomonadati</taxon>
        <taxon>Bacteroidota</taxon>
        <taxon>Cytophagia</taxon>
        <taxon>Cytophagales</taxon>
        <taxon>Catalimonadaceae</taxon>
        <taxon>Roseihalotalea</taxon>
    </lineage>
</organism>
<evidence type="ECO:0000313" key="1">
    <source>
        <dbReference type="EMBL" id="WKN39607.1"/>
    </source>
</evidence>
<reference evidence="1" key="2">
    <citation type="journal article" date="2024" name="Antonie Van Leeuwenhoek">
        <title>Roseihalotalea indica gen. nov., sp. nov., a halophilic Bacteroidetes from mesopelagic Southwest Indian Ocean with higher carbohydrate metabolic potential.</title>
        <authorList>
            <person name="Chen B."/>
            <person name="Zhang M."/>
            <person name="Lin D."/>
            <person name="Ye J."/>
            <person name="Tang K."/>
        </authorList>
    </citation>
    <scope>NUCLEOTIDE SEQUENCE</scope>
    <source>
        <strain evidence="1">TK19036</strain>
    </source>
</reference>
<proteinExistence type="predicted"/>
<name>A0AA49GRI0_9BACT</name>
<dbReference type="Gene3D" id="2.120.10.30">
    <property type="entry name" value="TolB, C-terminal domain"/>
    <property type="match status" value="1"/>
</dbReference>
<reference evidence="1" key="1">
    <citation type="journal article" date="2023" name="Comput. Struct. Biotechnol. J.">
        <title>Discovery of a novel marine Bacteroidetes with a rich repertoire of carbohydrate-active enzymes.</title>
        <authorList>
            <person name="Chen B."/>
            <person name="Liu G."/>
            <person name="Chen Q."/>
            <person name="Wang H."/>
            <person name="Liu L."/>
            <person name="Tang K."/>
        </authorList>
    </citation>
    <scope>NUCLEOTIDE SEQUENCE</scope>
    <source>
        <strain evidence="1">TK19036</strain>
    </source>
</reference>
<accession>A0AA49GRI0</accession>
<dbReference type="SUPFAM" id="SSF63825">
    <property type="entry name" value="YWTD domain"/>
    <property type="match status" value="1"/>
</dbReference>
<dbReference type="AlphaFoldDB" id="A0AA49GRI0"/>
<gene>
    <name evidence="1" type="ORF">K4G66_12980</name>
</gene>
<protein>
    <submittedName>
        <fullName evidence="1">Uncharacterized protein</fullName>
    </submittedName>
</protein>